<feature type="binding site" evidence="6">
    <location>
        <position position="95"/>
    </location>
    <ligand>
        <name>a divalent metal cation</name>
        <dbReference type="ChEBI" id="CHEBI:60240"/>
        <label>1</label>
    </ligand>
</feature>
<keyword evidence="2 6" id="KW-0031">Aminopeptidase</keyword>
<keyword evidence="3 6" id="KW-0645">Protease</keyword>
<comment type="caution">
    <text evidence="9">The sequence shown here is derived from an EMBL/GenBank/DDBJ whole genome shotgun (WGS) entry which is preliminary data.</text>
</comment>
<accession>A0A1M4VWG9</accession>
<evidence type="ECO:0000256" key="4">
    <source>
        <dbReference type="ARBA" id="ARBA00022723"/>
    </source>
</evidence>
<keyword evidence="4 6" id="KW-0479">Metal-binding</keyword>
<protein>
    <recommendedName>
        <fullName evidence="6 7">Methionine aminopeptidase</fullName>
        <shortName evidence="6">MAP</shortName>
        <shortName evidence="6">MetAP</shortName>
        <ecNumber evidence="6 7">3.4.11.18</ecNumber>
    </recommendedName>
    <alternativeName>
        <fullName evidence="6">Peptidase M</fullName>
    </alternativeName>
</protein>
<dbReference type="EC" id="3.4.11.18" evidence="6 7"/>
<dbReference type="GO" id="GO:0006508">
    <property type="term" value="P:proteolysis"/>
    <property type="evidence" value="ECO:0007669"/>
    <property type="project" value="UniProtKB-KW"/>
</dbReference>
<dbReference type="GO" id="GO:0046872">
    <property type="term" value="F:metal ion binding"/>
    <property type="evidence" value="ECO:0007669"/>
    <property type="project" value="UniProtKB-UniRule"/>
</dbReference>
<feature type="binding site" evidence="6">
    <location>
        <position position="169"/>
    </location>
    <ligand>
        <name>a divalent metal cation</name>
        <dbReference type="ChEBI" id="CHEBI:60240"/>
        <label>2</label>
        <note>catalytic</note>
    </ligand>
</feature>
<feature type="domain" description="Peptidase M24" evidence="8">
    <location>
        <begin position="11"/>
        <end position="240"/>
    </location>
</feature>
<keyword evidence="5 6" id="KW-0378">Hydrolase</keyword>
<comment type="function">
    <text evidence="1 6">Removes the N-terminal methionine from nascent proteins. The N-terminal methionine is often cleaved when the second residue in the primary sequence is small and uncharged (Met-Ala-, Cys, Gly, Pro, Ser, Thr, or Val). Requires deformylation of the N(alpha)-formylated initiator methionine before it can be hydrolyzed.</text>
</comment>
<dbReference type="InterPro" id="IPR002467">
    <property type="entry name" value="Pept_M24A_MAP1"/>
</dbReference>
<evidence type="ECO:0000256" key="2">
    <source>
        <dbReference type="ARBA" id="ARBA00022438"/>
    </source>
</evidence>
<dbReference type="CDD" id="cd01086">
    <property type="entry name" value="MetAP1"/>
    <property type="match status" value="1"/>
</dbReference>
<reference evidence="9" key="1">
    <citation type="submission" date="2016-11" db="EMBL/GenBank/DDBJ databases">
        <authorList>
            <person name="Varghese N."/>
            <person name="Submissions S."/>
        </authorList>
    </citation>
    <scope>NUCLEOTIDE SEQUENCE [LARGE SCALE GENOMIC DNA]</scope>
    <source>
        <strain evidence="9">DSM 16785</strain>
    </source>
</reference>
<evidence type="ECO:0000256" key="6">
    <source>
        <dbReference type="HAMAP-Rule" id="MF_01974"/>
    </source>
</evidence>
<dbReference type="Proteomes" id="UP000184334">
    <property type="component" value="Unassembled WGS sequence"/>
</dbReference>
<feature type="binding site" evidence="6">
    <location>
        <position position="202"/>
    </location>
    <ligand>
        <name>a divalent metal cation</name>
        <dbReference type="ChEBI" id="CHEBI:60240"/>
        <label>2</label>
        <note>catalytic</note>
    </ligand>
</feature>
<dbReference type="RefSeq" id="WP_072864122.1">
    <property type="nucleotide sequence ID" value="NZ_FQUI01000013.1"/>
</dbReference>
<dbReference type="STRING" id="1122195.SAMN02745164_01020"/>
<comment type="catalytic activity">
    <reaction evidence="6 7">
        <text>Release of N-terminal amino acids, preferentially methionine, from peptides and arylamides.</text>
        <dbReference type="EC" id="3.4.11.18"/>
    </reaction>
</comment>
<comment type="subunit">
    <text evidence="6">Monomer.</text>
</comment>
<comment type="similarity">
    <text evidence="6">Belongs to the peptidase M24A family. Methionine aminopeptidase type 1 subfamily.</text>
</comment>
<evidence type="ECO:0000256" key="1">
    <source>
        <dbReference type="ARBA" id="ARBA00002521"/>
    </source>
</evidence>
<feature type="binding site" evidence="6">
    <location>
        <position position="176"/>
    </location>
    <ligand>
        <name>substrate</name>
    </ligand>
</feature>
<proteinExistence type="inferred from homology"/>
<keyword evidence="10" id="KW-1185">Reference proteome</keyword>
<dbReference type="AlphaFoldDB" id="A0A1M4VWG9"/>
<dbReference type="GO" id="GO:0070006">
    <property type="term" value="F:metalloaminopeptidase activity"/>
    <property type="evidence" value="ECO:0007669"/>
    <property type="project" value="UniProtKB-UniRule"/>
</dbReference>
<evidence type="ECO:0000256" key="7">
    <source>
        <dbReference type="RuleBase" id="RU003653"/>
    </source>
</evidence>
<dbReference type="SUPFAM" id="SSF55920">
    <property type="entry name" value="Creatinase/aminopeptidase"/>
    <property type="match status" value="1"/>
</dbReference>
<evidence type="ECO:0000313" key="10">
    <source>
        <dbReference type="Proteomes" id="UP000184334"/>
    </source>
</evidence>
<dbReference type="Pfam" id="PF00557">
    <property type="entry name" value="Peptidase_M24"/>
    <property type="match status" value="1"/>
</dbReference>
<dbReference type="GO" id="GO:0005829">
    <property type="term" value="C:cytosol"/>
    <property type="evidence" value="ECO:0007669"/>
    <property type="project" value="TreeGrafter"/>
</dbReference>
<dbReference type="InterPro" id="IPR001714">
    <property type="entry name" value="Pept_M24_MAP"/>
</dbReference>
<dbReference type="GO" id="GO:0004239">
    <property type="term" value="F:initiator methionyl aminopeptidase activity"/>
    <property type="evidence" value="ECO:0007669"/>
    <property type="project" value="UniProtKB-UniRule"/>
</dbReference>
<dbReference type="InterPro" id="IPR036005">
    <property type="entry name" value="Creatinase/aminopeptidase-like"/>
</dbReference>
<name>A0A1M4VWG9_MARH1</name>
<evidence type="ECO:0000313" key="9">
    <source>
        <dbReference type="EMBL" id="SHE73213.1"/>
    </source>
</evidence>
<dbReference type="PANTHER" id="PTHR43330:SF27">
    <property type="entry name" value="METHIONINE AMINOPEPTIDASE"/>
    <property type="match status" value="1"/>
</dbReference>
<feature type="binding site" evidence="6">
    <location>
        <position position="233"/>
    </location>
    <ligand>
        <name>a divalent metal cation</name>
        <dbReference type="ChEBI" id="CHEBI:60240"/>
        <label>1</label>
    </ligand>
</feature>
<dbReference type="HAMAP" id="MF_01974">
    <property type="entry name" value="MetAP_1"/>
    <property type="match status" value="1"/>
</dbReference>
<evidence type="ECO:0000259" key="8">
    <source>
        <dbReference type="Pfam" id="PF00557"/>
    </source>
</evidence>
<organism evidence="9 10">
    <name type="scientific">Marinitoga hydrogenitolerans (strain DSM 16785 / JCM 12826 / AT1271)</name>
    <dbReference type="NCBI Taxonomy" id="1122195"/>
    <lineage>
        <taxon>Bacteria</taxon>
        <taxon>Thermotogati</taxon>
        <taxon>Thermotogota</taxon>
        <taxon>Thermotogae</taxon>
        <taxon>Petrotogales</taxon>
        <taxon>Petrotogaceae</taxon>
        <taxon>Marinitoga</taxon>
    </lineage>
</organism>
<feature type="binding site" evidence="6">
    <location>
        <position position="77"/>
    </location>
    <ligand>
        <name>substrate</name>
    </ligand>
</feature>
<comment type="cofactor">
    <cofactor evidence="6">
        <name>Co(2+)</name>
        <dbReference type="ChEBI" id="CHEBI:48828"/>
    </cofactor>
    <cofactor evidence="6">
        <name>Zn(2+)</name>
        <dbReference type="ChEBI" id="CHEBI:29105"/>
    </cofactor>
    <cofactor evidence="6">
        <name>Mn(2+)</name>
        <dbReference type="ChEBI" id="CHEBI:29035"/>
    </cofactor>
    <cofactor evidence="6">
        <name>Fe(2+)</name>
        <dbReference type="ChEBI" id="CHEBI:29033"/>
    </cofactor>
    <text evidence="6">Binds 2 divalent metal cations per subunit. Has a high-affinity and a low affinity metal-binding site. The true nature of the physiological cofactor is under debate. The enzyme is active with cobalt, zinc, manganese or divalent iron ions. Most likely, methionine aminopeptidases function as mononuclear Fe(2+)-metalloproteases under physiological conditions, and the catalytically relevant metal-binding site has been assigned to the histidine-containing high-affinity site.</text>
</comment>
<evidence type="ECO:0000256" key="5">
    <source>
        <dbReference type="ARBA" id="ARBA00022801"/>
    </source>
</evidence>
<dbReference type="EMBL" id="FQUI01000013">
    <property type="protein sequence ID" value="SHE73213.1"/>
    <property type="molecule type" value="Genomic_DNA"/>
</dbReference>
<dbReference type="NCBIfam" id="TIGR00500">
    <property type="entry name" value="met_pdase_I"/>
    <property type="match status" value="1"/>
</dbReference>
<dbReference type="PROSITE" id="PS00680">
    <property type="entry name" value="MAP_1"/>
    <property type="match status" value="1"/>
</dbReference>
<dbReference type="InterPro" id="IPR000994">
    <property type="entry name" value="Pept_M24"/>
</dbReference>
<feature type="binding site" evidence="6">
    <location>
        <position position="106"/>
    </location>
    <ligand>
        <name>a divalent metal cation</name>
        <dbReference type="ChEBI" id="CHEBI:60240"/>
        <label>1</label>
    </ligand>
</feature>
<dbReference type="Gene3D" id="3.90.230.10">
    <property type="entry name" value="Creatinase/methionine aminopeptidase superfamily"/>
    <property type="match status" value="1"/>
</dbReference>
<dbReference type="OrthoDB" id="9802055at2"/>
<evidence type="ECO:0000256" key="3">
    <source>
        <dbReference type="ARBA" id="ARBA00022670"/>
    </source>
</evidence>
<dbReference type="PANTHER" id="PTHR43330">
    <property type="entry name" value="METHIONINE AMINOPEPTIDASE"/>
    <property type="match status" value="1"/>
</dbReference>
<feature type="binding site" evidence="6">
    <location>
        <position position="233"/>
    </location>
    <ligand>
        <name>a divalent metal cation</name>
        <dbReference type="ChEBI" id="CHEBI:60240"/>
        <label>2</label>
        <note>catalytic</note>
    </ligand>
</feature>
<sequence length="250" mass="27958">MILVKTQSEVDKMRRAGKQLAILFEKIKELVVKDSSAYEVEKFVNSYMKERGFVPTFKGYGGFPYATCISVNEEIVHGFPLKEKEFKDGDIVSIDIGLTLDGYIADAARTFIIGEVNEEVKKLVEVTEKSFWIGIEQAIPGNKIGDISNAIQTYVESFGFSIIKEYVGHGVGRKLHEDPQIPNYGEKGKGSLIRERMTFAVEPMVSMGDWKVKVLEDGWTAITADKSLSAHYENTFVVTKDGPEVLTILD</sequence>
<dbReference type="PRINTS" id="PR00599">
    <property type="entry name" value="MAPEPTIDASE"/>
</dbReference>
<gene>
    <name evidence="6" type="primary">map</name>
    <name evidence="9" type="ORF">SAMN02745164_01020</name>
</gene>
<feature type="binding site" evidence="6">
    <location>
        <position position="106"/>
    </location>
    <ligand>
        <name>a divalent metal cation</name>
        <dbReference type="ChEBI" id="CHEBI:60240"/>
        <label>2</label>
        <note>catalytic</note>
    </ligand>
</feature>